<dbReference type="AlphaFoldDB" id="A0A9I9D4F0"/>
<evidence type="ECO:0000259" key="9">
    <source>
        <dbReference type="PROSITE" id="PS50011"/>
    </source>
</evidence>
<dbReference type="InterPro" id="IPR017441">
    <property type="entry name" value="Protein_kinase_ATP_BS"/>
</dbReference>
<feature type="domain" description="Protein kinase" evidence="9">
    <location>
        <begin position="9"/>
        <end position="323"/>
    </location>
</feature>
<evidence type="ECO:0000256" key="4">
    <source>
        <dbReference type="ARBA" id="ARBA00022741"/>
    </source>
</evidence>
<dbReference type="GO" id="GO:0005524">
    <property type="term" value="F:ATP binding"/>
    <property type="evidence" value="ECO:0007669"/>
    <property type="project" value="UniProtKB-UniRule"/>
</dbReference>
<feature type="region of interest" description="Disordered" evidence="8">
    <location>
        <begin position="470"/>
        <end position="490"/>
    </location>
</feature>
<sequence>MEPRVGNKFKLGRKIGSGSFGEIYLGTNIQTNEEVAIKLLHLIIHVRKLFPIFTAGIPNVRWFGVEGDYNVLVIDLLGPSLEDLFNFCSRKLSLKTVLMLADQMINRVEFVHSKSFLHRDIKPDNFLMGLGRRANQVYAIDFGLAKKYRDTSTHQHIPYRIPFFNHPRVERLIPPQSASWGDRPFLAITKSILLILVQKRGTWLLFVDHGNNFPEFDKCNLLTICRENKNLTGTARYASMNTHLGIEQSRRDDLESLGYGLKAGTKKQKYEKISEKKVSTSIEALCRGYPTEFASYFHYCRSLRFDDKPDYAYLKRLFRDLFIREGFQFDYVFDWTILKYQQSQITAPPTRAIGGAGPSSGVPMAIANADRHTGGEEGRPPPSGWIAADPLRRRNSGPVTGTAKQKPPVTNDHAIAKERILPNSNIIQSSGSSRRAAIASTQDIALLGCESDPTRLGIPDPSFGAVHKISSAQRHSPADQNRSTSARNISGIRNFESTLRGIESLHFNQDEKVQY</sequence>
<dbReference type="PANTHER" id="PTHR11909">
    <property type="entry name" value="CASEIN KINASE-RELATED"/>
    <property type="match status" value="1"/>
</dbReference>
<evidence type="ECO:0000256" key="6">
    <source>
        <dbReference type="ARBA" id="ARBA00022840"/>
    </source>
</evidence>
<feature type="compositionally biased region" description="Basic and acidic residues" evidence="8">
    <location>
        <begin position="370"/>
        <end position="379"/>
    </location>
</feature>
<reference evidence="10" key="1">
    <citation type="submission" date="2023-03" db="UniProtKB">
        <authorList>
            <consortium name="EnsemblPlants"/>
        </authorList>
    </citation>
    <scope>IDENTIFICATION</scope>
</reference>
<dbReference type="InterPro" id="IPR011009">
    <property type="entry name" value="Kinase-like_dom_sf"/>
</dbReference>
<dbReference type="EC" id="2.7.11.1" evidence="2"/>
<evidence type="ECO:0000256" key="3">
    <source>
        <dbReference type="ARBA" id="ARBA00022679"/>
    </source>
</evidence>
<dbReference type="Pfam" id="PF00069">
    <property type="entry name" value="Pkinase"/>
    <property type="match status" value="1"/>
</dbReference>
<dbReference type="SMART" id="SM00220">
    <property type="entry name" value="S_TKc"/>
    <property type="match status" value="1"/>
</dbReference>
<dbReference type="InterPro" id="IPR000719">
    <property type="entry name" value="Prot_kinase_dom"/>
</dbReference>
<evidence type="ECO:0000256" key="1">
    <source>
        <dbReference type="ARBA" id="ARBA00005926"/>
    </source>
</evidence>
<keyword evidence="3" id="KW-0808">Transferase</keyword>
<keyword evidence="4 7" id="KW-0547">Nucleotide-binding</keyword>
<dbReference type="SUPFAM" id="SSF56112">
    <property type="entry name" value="Protein kinase-like (PK-like)"/>
    <property type="match status" value="1"/>
</dbReference>
<name>A0A9I9D4F0_CUCME</name>
<accession>A0A9I9D4F0</accession>
<comment type="similarity">
    <text evidence="1">Belongs to the protein kinase superfamily. CK1 Ser/Thr protein kinase family. Casein kinase I subfamily.</text>
</comment>
<dbReference type="GO" id="GO:0004674">
    <property type="term" value="F:protein serine/threonine kinase activity"/>
    <property type="evidence" value="ECO:0007669"/>
    <property type="project" value="UniProtKB-EC"/>
</dbReference>
<feature type="binding site" evidence="7">
    <location>
        <position position="38"/>
    </location>
    <ligand>
        <name>ATP</name>
        <dbReference type="ChEBI" id="CHEBI:30616"/>
    </ligand>
</feature>
<evidence type="ECO:0000256" key="2">
    <source>
        <dbReference type="ARBA" id="ARBA00012513"/>
    </source>
</evidence>
<dbReference type="Gramene" id="MELO3C013076.2.1">
    <property type="protein sequence ID" value="MELO3C013076.2.1"/>
    <property type="gene ID" value="MELO3C013076.2"/>
</dbReference>
<protein>
    <recommendedName>
        <fullName evidence="2">non-specific serine/threonine protein kinase</fullName>
        <ecNumber evidence="2">2.7.11.1</ecNumber>
    </recommendedName>
</protein>
<dbReference type="InterPro" id="IPR008271">
    <property type="entry name" value="Ser/Thr_kinase_AS"/>
</dbReference>
<dbReference type="PROSITE" id="PS00108">
    <property type="entry name" value="PROTEIN_KINASE_ST"/>
    <property type="match status" value="1"/>
</dbReference>
<dbReference type="InterPro" id="IPR050235">
    <property type="entry name" value="CK1_Ser-Thr_kinase"/>
</dbReference>
<evidence type="ECO:0000256" key="5">
    <source>
        <dbReference type="ARBA" id="ARBA00022777"/>
    </source>
</evidence>
<organism evidence="10">
    <name type="scientific">Cucumis melo</name>
    <name type="common">Muskmelon</name>
    <dbReference type="NCBI Taxonomy" id="3656"/>
    <lineage>
        <taxon>Eukaryota</taxon>
        <taxon>Viridiplantae</taxon>
        <taxon>Streptophyta</taxon>
        <taxon>Embryophyta</taxon>
        <taxon>Tracheophyta</taxon>
        <taxon>Spermatophyta</taxon>
        <taxon>Magnoliopsida</taxon>
        <taxon>eudicotyledons</taxon>
        <taxon>Gunneridae</taxon>
        <taxon>Pentapetalae</taxon>
        <taxon>rosids</taxon>
        <taxon>fabids</taxon>
        <taxon>Cucurbitales</taxon>
        <taxon>Cucurbitaceae</taxon>
        <taxon>Benincaseae</taxon>
        <taxon>Cucumis</taxon>
    </lineage>
</organism>
<evidence type="ECO:0000256" key="8">
    <source>
        <dbReference type="SAM" id="MobiDB-lite"/>
    </source>
</evidence>
<dbReference type="EnsemblPlants" id="MELO3C013076.2.1">
    <property type="protein sequence ID" value="MELO3C013076.2.1"/>
    <property type="gene ID" value="MELO3C013076.2"/>
</dbReference>
<evidence type="ECO:0000313" key="10">
    <source>
        <dbReference type="EnsemblPlants" id="MELO3C013076.2.1"/>
    </source>
</evidence>
<feature type="compositionally biased region" description="Polar residues" evidence="8">
    <location>
        <begin position="470"/>
        <end position="488"/>
    </location>
</feature>
<dbReference type="Gene3D" id="1.10.510.10">
    <property type="entry name" value="Transferase(Phosphotransferase) domain 1"/>
    <property type="match status" value="2"/>
</dbReference>
<evidence type="ECO:0000256" key="7">
    <source>
        <dbReference type="PROSITE-ProRule" id="PRU10141"/>
    </source>
</evidence>
<proteinExistence type="inferred from homology"/>
<feature type="region of interest" description="Disordered" evidence="8">
    <location>
        <begin position="370"/>
        <end position="413"/>
    </location>
</feature>
<keyword evidence="6 7" id="KW-0067">ATP-binding</keyword>
<dbReference type="PROSITE" id="PS00107">
    <property type="entry name" value="PROTEIN_KINASE_ATP"/>
    <property type="match status" value="1"/>
</dbReference>
<keyword evidence="5" id="KW-0418">Kinase</keyword>
<dbReference type="PROSITE" id="PS50011">
    <property type="entry name" value="PROTEIN_KINASE_DOM"/>
    <property type="match status" value="1"/>
</dbReference>